<keyword evidence="1" id="KW-1133">Transmembrane helix</keyword>
<evidence type="ECO:0000313" key="3">
    <source>
        <dbReference type="Proteomes" id="UP000199702"/>
    </source>
</evidence>
<dbReference type="InterPro" id="IPR010364">
    <property type="entry name" value="Uncharacterised_IM_CreD"/>
</dbReference>
<proteinExistence type="predicted"/>
<feature type="transmembrane region" description="Helical" evidence="1">
    <location>
        <begin position="410"/>
        <end position="429"/>
    </location>
</feature>
<dbReference type="NCBIfam" id="NF008712">
    <property type="entry name" value="PRK11715.1-1"/>
    <property type="match status" value="1"/>
</dbReference>
<dbReference type="RefSeq" id="WP_091307147.1">
    <property type="nucleotide sequence ID" value="NZ_CBCSJU010000001.1"/>
</dbReference>
<dbReference type="Proteomes" id="UP000199702">
    <property type="component" value="Unassembled WGS sequence"/>
</dbReference>
<dbReference type="OrthoDB" id="9791851at2"/>
<dbReference type="Pfam" id="PF06123">
    <property type="entry name" value="CreD"/>
    <property type="match status" value="1"/>
</dbReference>
<feature type="transmembrane region" description="Helical" evidence="1">
    <location>
        <begin position="331"/>
        <end position="351"/>
    </location>
</feature>
<organism evidence="2 3">
    <name type="scientific">Flavobacterium terrigena</name>
    <dbReference type="NCBI Taxonomy" id="402734"/>
    <lineage>
        <taxon>Bacteria</taxon>
        <taxon>Pseudomonadati</taxon>
        <taxon>Bacteroidota</taxon>
        <taxon>Flavobacteriia</taxon>
        <taxon>Flavobacteriales</taxon>
        <taxon>Flavobacteriaceae</taxon>
        <taxon>Flavobacterium</taxon>
    </lineage>
</organism>
<evidence type="ECO:0000256" key="1">
    <source>
        <dbReference type="SAM" id="Phobius"/>
    </source>
</evidence>
<feature type="transmembrane region" description="Helical" evidence="1">
    <location>
        <begin position="385"/>
        <end position="404"/>
    </location>
</feature>
<dbReference type="PANTHER" id="PTHR30092:SF0">
    <property type="entry name" value="INNER MEMBRANE PROTEIN CRED"/>
    <property type="match status" value="1"/>
</dbReference>
<dbReference type="PIRSF" id="PIRSF004548">
    <property type="entry name" value="CreD"/>
    <property type="match status" value="1"/>
</dbReference>
<protein>
    <submittedName>
        <fullName evidence="2">Inner membrane protein</fullName>
    </submittedName>
</protein>
<name>A0A1H6QCX6_9FLAO</name>
<dbReference type="AlphaFoldDB" id="A0A1H6QCX6"/>
<sequence>MEIDIKTPDQTESKSFFQSSTAKMMMVGILTLVLLIPLFFVQDLITERSIRQKEVVSETTSKWGGGVYVYGPILKIPYKNPVTGKSNFAYFFPEELDNSITARMEKPLERGIFKSNVFSTKMNFTGSYSQPNFQMRNIPDANVYWNQAKIIIRTTNLKSLKDEVKIKFANQSLKFEPGNTENNDSIQTLESTTFDYKSIANSSKFSFDIAFNGSKQIKIVPIGKTTDSKMTSDWNSPNFNGNFSPTSRDLFKDGSGFKANWKILHFNRPFAQQYFEALPELSNYAFATDFITPVDEYQQNERASKYGFLVIGLTFLIFFLIQSISKINIHIFQYSMIGIALIMFYTLLISITEHSSFSLAYIIAAIAVIALISLYSISILKNKKFPTFIAISLSVLYSFIFVIIQLEDYALLVGSIGLFAILAAVMYFSRKIDWK</sequence>
<dbReference type="GO" id="GO:0005886">
    <property type="term" value="C:plasma membrane"/>
    <property type="evidence" value="ECO:0007669"/>
    <property type="project" value="TreeGrafter"/>
</dbReference>
<feature type="transmembrane region" description="Helical" evidence="1">
    <location>
        <begin position="21"/>
        <end position="41"/>
    </location>
</feature>
<gene>
    <name evidence="2" type="ORF">SAMN05660918_0440</name>
</gene>
<keyword evidence="1" id="KW-0472">Membrane</keyword>
<dbReference type="STRING" id="402734.SAMN05660918_0440"/>
<reference evidence="3" key="1">
    <citation type="submission" date="2016-10" db="EMBL/GenBank/DDBJ databases">
        <authorList>
            <person name="Varghese N."/>
            <person name="Submissions S."/>
        </authorList>
    </citation>
    <scope>NUCLEOTIDE SEQUENCE [LARGE SCALE GENOMIC DNA]</scope>
    <source>
        <strain evidence="3">DSM 17934</strain>
    </source>
</reference>
<feature type="transmembrane region" description="Helical" evidence="1">
    <location>
        <begin position="306"/>
        <end position="324"/>
    </location>
</feature>
<evidence type="ECO:0000313" key="2">
    <source>
        <dbReference type="EMBL" id="SEI41543.1"/>
    </source>
</evidence>
<accession>A0A1H6QCX6</accession>
<dbReference type="PANTHER" id="PTHR30092">
    <property type="entry name" value="INNER MEMBRANE PROTEIN CRED"/>
    <property type="match status" value="1"/>
</dbReference>
<keyword evidence="1" id="KW-0812">Transmembrane</keyword>
<feature type="transmembrane region" description="Helical" evidence="1">
    <location>
        <begin position="357"/>
        <end position="378"/>
    </location>
</feature>
<keyword evidence="3" id="KW-1185">Reference proteome</keyword>
<dbReference type="EMBL" id="FNYA01000001">
    <property type="protein sequence ID" value="SEI41543.1"/>
    <property type="molecule type" value="Genomic_DNA"/>
</dbReference>